<evidence type="ECO:0000313" key="2">
    <source>
        <dbReference type="EMBL" id="QHT02757.1"/>
    </source>
</evidence>
<feature type="coiled-coil region" evidence="1">
    <location>
        <begin position="221"/>
        <end position="284"/>
    </location>
</feature>
<dbReference type="InterPro" id="IPR043804">
    <property type="entry name" value="DUF5871"/>
</dbReference>
<proteinExistence type="predicted"/>
<protein>
    <submittedName>
        <fullName evidence="2">Uncharacterized protein</fullName>
    </submittedName>
</protein>
<reference evidence="2" key="1">
    <citation type="journal article" date="2020" name="Nature">
        <title>Giant virus diversity and host interactions through global metagenomics.</title>
        <authorList>
            <person name="Schulz F."/>
            <person name="Roux S."/>
            <person name="Paez-Espino D."/>
            <person name="Jungbluth S."/>
            <person name="Walsh D.A."/>
            <person name="Denef V.J."/>
            <person name="McMahon K.D."/>
            <person name="Konstantinidis K.T."/>
            <person name="Eloe-Fadrosh E.A."/>
            <person name="Kyrpides N.C."/>
            <person name="Woyke T."/>
        </authorList>
    </citation>
    <scope>NUCLEOTIDE SEQUENCE</scope>
    <source>
        <strain evidence="2">GVMAG-M-3300020595-32</strain>
    </source>
</reference>
<keyword evidence="1" id="KW-0175">Coiled coil</keyword>
<evidence type="ECO:0000256" key="1">
    <source>
        <dbReference type="SAM" id="Coils"/>
    </source>
</evidence>
<dbReference type="AlphaFoldDB" id="A0A6C0CEN1"/>
<dbReference type="Pfam" id="PF19196">
    <property type="entry name" value="DUF5871"/>
    <property type="match status" value="1"/>
</dbReference>
<sequence>MNNIYKEFIIKMGEVTRYNKLQLNNIQYDKPENKGTVYFGSMLYDLNPLLLQSSRLKVKGIEKQKYIVLETDESDFSFYDKLVQLDDHILDATYQNSEEWFNKELPMDILENMYKRITKPFKKDEKPSLELKLPYHSDKLQTKVYGQTNELIDLDSLAVGSTVILMLQVKGLKFLKQNYYCDTYLSQIKLIKETVAIKPASCLIEDDEVGASEQIDGNYDYEILDEEILKKNKEIEELKSSILKNKQIIEEDENNLETIISEKKDSIEQKKNELSKLEEQLQNIK</sequence>
<dbReference type="EMBL" id="MN739398">
    <property type="protein sequence ID" value="QHT02757.1"/>
    <property type="molecule type" value="Genomic_DNA"/>
</dbReference>
<organism evidence="2">
    <name type="scientific">viral metagenome</name>
    <dbReference type="NCBI Taxonomy" id="1070528"/>
    <lineage>
        <taxon>unclassified sequences</taxon>
        <taxon>metagenomes</taxon>
        <taxon>organismal metagenomes</taxon>
    </lineage>
</organism>
<name>A0A6C0CEN1_9ZZZZ</name>
<accession>A0A6C0CEN1</accession>